<dbReference type="InterPro" id="IPR005574">
    <property type="entry name" value="Rpb4/RPC9"/>
</dbReference>
<dbReference type="InterPro" id="IPR038846">
    <property type="entry name" value="RPC9"/>
</dbReference>
<name>Q9FGQ4_ARATH</name>
<dbReference type="GO" id="GO:0005666">
    <property type="term" value="C:RNA polymerase III complex"/>
    <property type="evidence" value="ECO:0007669"/>
    <property type="project" value="InterPro"/>
</dbReference>
<comment type="subcellular location">
    <subcellularLocation>
        <location evidence="1">Nucleus</location>
    </subcellularLocation>
</comment>
<dbReference type="SUPFAM" id="SSF47819">
    <property type="entry name" value="HRDC-like"/>
    <property type="match status" value="1"/>
</dbReference>
<dbReference type="SMART" id="SM00657">
    <property type="entry name" value="RPOL4c"/>
    <property type="match status" value="1"/>
</dbReference>
<evidence type="ECO:0000259" key="8">
    <source>
        <dbReference type="SMART" id="SM00657"/>
    </source>
</evidence>
<comment type="similarity">
    <text evidence="2">Belongs to the eukaryotic RPC9 RNA polymerase subunit family.</text>
</comment>
<dbReference type="GO" id="GO:0006384">
    <property type="term" value="P:transcription initiation at RNA polymerase III promoter"/>
    <property type="evidence" value="ECO:0007669"/>
    <property type="project" value="InterPro"/>
</dbReference>
<dbReference type="PANTHER" id="PTHR15561:SF0">
    <property type="entry name" value="DNA-DIRECTED RNA POLYMERASE III SUBUNIT RPC9"/>
    <property type="match status" value="1"/>
</dbReference>
<dbReference type="GO" id="GO:0000166">
    <property type="term" value="F:nucleotide binding"/>
    <property type="evidence" value="ECO:0007669"/>
    <property type="project" value="InterPro"/>
</dbReference>
<dbReference type="InterPro" id="IPR038324">
    <property type="entry name" value="Rpb4/RPC9_sf"/>
</dbReference>
<dbReference type="ExpressionAtlas" id="Q9FGQ4">
    <property type="expression patterns" value="baseline and differential"/>
</dbReference>
<dbReference type="FunFam" id="1.20.1250.40:FF:000008">
    <property type="entry name" value="RNA polymerase II, Rpb4, core protein"/>
    <property type="match status" value="1"/>
</dbReference>
<evidence type="ECO:0000256" key="5">
    <source>
        <dbReference type="ARBA" id="ARBA00023163"/>
    </source>
</evidence>
<keyword evidence="4" id="KW-0240">DNA-directed RNA polymerase</keyword>
<evidence type="ECO:0000256" key="7">
    <source>
        <dbReference type="SAM" id="MobiDB-lite"/>
    </source>
</evidence>
<dbReference type="PANTHER" id="PTHR15561">
    <property type="entry name" value="CALCITONIN GENE-RELATED PEPTIDE-RECEPTOR COMPONENT PROTEIN"/>
    <property type="match status" value="1"/>
</dbReference>
<evidence type="ECO:0000256" key="3">
    <source>
        <dbReference type="ARBA" id="ARBA00016672"/>
    </source>
</evidence>
<feature type="compositionally biased region" description="Acidic residues" evidence="7">
    <location>
        <begin position="156"/>
        <end position="168"/>
    </location>
</feature>
<keyword evidence="6" id="KW-0539">Nucleus</keyword>
<reference evidence="9" key="1">
    <citation type="journal article" date="2000" name="DNA Res.">
        <title>Structural analysis of Arabidopsis thaliana chromosome 3. I. Sequence features of the regions of 4,504,864 bp covered by sixty P1 and TAC clones.</title>
        <authorList>
            <person name="Sato S."/>
            <person name="Nakamura Y."/>
            <person name="Kaneko T."/>
            <person name="Katoh T."/>
            <person name="Asamizu E."/>
            <person name="Tabata S."/>
        </authorList>
    </citation>
    <scope>NUCLEOTIDE SEQUENCE [LARGE SCALE GENOMIC DNA]</scope>
</reference>
<protein>
    <recommendedName>
        <fullName evidence="3">DNA-directed RNA polymerase III subunit RPC9</fullName>
    </recommendedName>
</protein>
<sequence>MDFGLQRDSEMNRLSFCIGFSQSKFGVVICRMKANAGALTNFELLDFLNSRGASKDTTRVIAPIARSEYKVYDYLVETAASTQTRESVNKSADKCKDFKLAKAEILNIINLWPSSIVELLPIIENLDDREIDTDGILELVKDLLPPLPTAESPKDNDEEEETENGEQS</sequence>
<organism evidence="9">
    <name type="scientific">Arabidopsis thaliana</name>
    <name type="common">Mouse-ear cress</name>
    <dbReference type="NCBI Taxonomy" id="3702"/>
    <lineage>
        <taxon>Eukaryota</taxon>
        <taxon>Viridiplantae</taxon>
        <taxon>Streptophyta</taxon>
        <taxon>Embryophyta</taxon>
        <taxon>Tracheophyta</taxon>
        <taxon>Spermatophyta</taxon>
        <taxon>Magnoliopsida</taxon>
        <taxon>eudicotyledons</taxon>
        <taxon>Gunneridae</taxon>
        <taxon>Pentapetalae</taxon>
        <taxon>rosids</taxon>
        <taxon>malvids</taxon>
        <taxon>Brassicales</taxon>
        <taxon>Brassicaceae</taxon>
        <taxon>Camelineae</taxon>
        <taxon>Arabidopsis</taxon>
    </lineage>
</organism>
<dbReference type="InterPro" id="IPR006590">
    <property type="entry name" value="RNA_pol_Rpb4/RPC9_core"/>
</dbReference>
<keyword evidence="5" id="KW-0804">Transcription</keyword>
<dbReference type="PhylomeDB" id="Q9FGQ4"/>
<evidence type="ECO:0000256" key="2">
    <source>
        <dbReference type="ARBA" id="ARBA00006898"/>
    </source>
</evidence>
<reference key="2">
    <citation type="journal article" date="2000" name="Nature">
        <title>Sequence and analysis of chromosome 3 of the plant Arabidopsis thaliana.</title>
        <authorList>
            <consortium name="European Union Chromosome 3 Arabidopsis Sequencing Consortium"/>
            <consortium name="Institute for Genomic Research"/>
            <consortium name="Kazusa DNA Research Institute"/>
            <person name="Salanoubat M."/>
            <person name="Lemcke K."/>
            <person name="Rieger M."/>
            <person name="Ansorge W."/>
            <person name="Unseld M."/>
            <person name="Fartmann B."/>
            <person name="Valle G."/>
            <person name="Blocker H."/>
            <person name="Perez-Alonso M."/>
            <person name="Obermaier B."/>
            <person name="Delseny M."/>
            <person name="Boutry M."/>
            <person name="Grivell L.A."/>
            <person name="Mache R."/>
            <person name="Puigdomenech P."/>
            <person name="De Simone V."/>
            <person name="Choisne N."/>
            <person name="Artiguenave F."/>
            <person name="Robert C."/>
            <person name="Brottier P."/>
            <person name="Wincker P."/>
            <person name="Cattolico L."/>
            <person name="Weissenbach J."/>
            <person name="Saurin W."/>
            <person name="Quetier F."/>
            <person name="Schafer M."/>
            <person name="Muller-Auer S."/>
            <person name="Gabel C."/>
            <person name="Fuchs M."/>
            <person name="Benes V."/>
            <person name="Wurmbach E."/>
            <person name="Drzonek H."/>
            <person name="Erfle H."/>
            <person name="Jordan N."/>
            <person name="Bangert S."/>
            <person name="Wiedelmann R."/>
            <person name="Kranz H."/>
            <person name="Voss H."/>
            <person name="Holland R."/>
            <person name="Brandt P."/>
            <person name="Nyakatura G."/>
            <person name="Vezzi A."/>
            <person name="D'Angelo M."/>
            <person name="Pallavicini A."/>
            <person name="Toppo S."/>
            <person name="Simionati B."/>
            <person name="Conrad A."/>
            <person name="Hornischer K."/>
            <person name="Kauer G."/>
            <person name="Lohnert T.H."/>
            <person name="Nordsiek G."/>
            <person name="Reichelt J."/>
            <person name="Scharfe M."/>
            <person name="Schon O."/>
            <person name="Bargues M."/>
            <person name="Terol J."/>
            <person name="Climent J."/>
            <person name="Navarro P."/>
            <person name="Collado C."/>
            <person name="Perez-Perez A."/>
            <person name="Ottenwalder B."/>
            <person name="Duchemin D."/>
            <person name="Cooke R."/>
            <person name="Laudie M."/>
            <person name="Berger-Llauro C."/>
            <person name="Purnelle B."/>
            <person name="Masuy D."/>
            <person name="de Haan M."/>
            <person name="Maarse A.C."/>
            <person name="Alcaraz J.P."/>
            <person name="Cottet A."/>
            <person name="Casacuberta E."/>
            <person name="Monfort A."/>
            <person name="Argiriou A."/>
            <person name="flores M."/>
            <person name="Liguori R."/>
            <person name="Vitale D."/>
            <person name="Mannhaupt G."/>
            <person name="Haase D."/>
            <person name="Schoof H."/>
            <person name="Rudd S."/>
            <person name="Zaccaria P."/>
            <person name="Mewes H.W."/>
            <person name="Mayer K.F."/>
            <person name="Kaul S."/>
            <person name="Town C.D."/>
            <person name="Koo H.L."/>
            <person name="Tallon L.J."/>
            <person name="Jenkins J."/>
            <person name="Rooney T."/>
            <person name="Rizzo M."/>
            <person name="Walts A."/>
            <person name="Utterback T."/>
            <person name="Fujii C.Y."/>
            <person name="Shea T.P."/>
            <person name="Creasy T.H."/>
            <person name="Haas B."/>
            <person name="Maiti R."/>
            <person name="Wu D."/>
            <person name="Peterson J."/>
            <person name="Van Aken S."/>
            <person name="Pai G."/>
            <person name="Militscher J."/>
            <person name="Sellers P."/>
            <person name="Gill J.E."/>
            <person name="Feldblyum T.V."/>
            <person name="Preuss D."/>
            <person name="Lin X."/>
            <person name="Nierman W.C."/>
            <person name="Salzberg S.L."/>
            <person name="White O."/>
            <person name="Venter J.C."/>
            <person name="Fraser C.M."/>
            <person name="Kaneko T."/>
            <person name="Nakamura Y."/>
            <person name="Sato S."/>
            <person name="Kato T."/>
            <person name="Asamizu E."/>
            <person name="Sasamoto S."/>
            <person name="Kimura T."/>
            <person name="Idesawa K."/>
            <person name="Kawashima K."/>
            <person name="Kishida Y."/>
            <person name="Kiyokawa C."/>
            <person name="Kohara M."/>
            <person name="Matsumoto M."/>
            <person name="Matsuno A."/>
            <person name="Muraki A."/>
            <person name="Nakayama S."/>
            <person name="Nakazaki N."/>
            <person name="Shinpo S."/>
            <person name="Takeuchi C."/>
            <person name="Wada T."/>
            <person name="Watanabe A."/>
            <person name="Yamada M."/>
            <person name="Yasuda M."/>
            <person name="Tabata S."/>
        </authorList>
    </citation>
    <scope>NUCLEOTIDE SEQUENCE [LARGE SCALE GENOMIC DNA]</scope>
    <source>
        <strain>cv. Columbia</strain>
    </source>
</reference>
<evidence type="ECO:0000256" key="6">
    <source>
        <dbReference type="ARBA" id="ARBA00023242"/>
    </source>
</evidence>
<dbReference type="AlphaFoldDB" id="Q9FGQ4"/>
<evidence type="ECO:0000256" key="4">
    <source>
        <dbReference type="ARBA" id="ARBA00022478"/>
    </source>
</evidence>
<feature type="region of interest" description="Disordered" evidence="7">
    <location>
        <begin position="143"/>
        <end position="168"/>
    </location>
</feature>
<dbReference type="InterPro" id="IPR010997">
    <property type="entry name" value="HRDC-like_sf"/>
</dbReference>
<evidence type="ECO:0000313" key="9">
    <source>
        <dbReference type="EMBL" id="BAA95748.1"/>
    </source>
</evidence>
<proteinExistence type="inferred from homology"/>
<dbReference type="Pfam" id="PF03874">
    <property type="entry name" value="RNA_pol_Rpb4"/>
    <property type="match status" value="1"/>
</dbReference>
<dbReference type="TAIR" id="AT3G28956"/>
<feature type="domain" description="RNA polymerase Rpb4/RPC9 core" evidence="8">
    <location>
        <begin position="31"/>
        <end position="150"/>
    </location>
</feature>
<accession>Q9FGQ4</accession>
<dbReference type="Gene3D" id="1.20.1250.40">
    <property type="match status" value="1"/>
</dbReference>
<dbReference type="EMBL" id="AB025615">
    <property type="protein sequence ID" value="BAA95748.1"/>
    <property type="molecule type" value="Genomic_DNA"/>
</dbReference>
<evidence type="ECO:0000256" key="1">
    <source>
        <dbReference type="ARBA" id="ARBA00004123"/>
    </source>
</evidence>